<dbReference type="InterPro" id="IPR011992">
    <property type="entry name" value="EF-hand-dom_pair"/>
</dbReference>
<proteinExistence type="predicted"/>
<keyword evidence="5" id="KW-1185">Reference proteome</keyword>
<feature type="compositionally biased region" description="Basic and acidic residues" evidence="2">
    <location>
        <begin position="25"/>
        <end position="36"/>
    </location>
</feature>
<feature type="compositionally biased region" description="Basic and acidic residues" evidence="2">
    <location>
        <begin position="69"/>
        <end position="82"/>
    </location>
</feature>
<dbReference type="Gene3D" id="1.10.238.10">
    <property type="entry name" value="EF-hand"/>
    <property type="match status" value="1"/>
</dbReference>
<evidence type="ECO:0000313" key="4">
    <source>
        <dbReference type="EMBL" id="KAG8465242.1"/>
    </source>
</evidence>
<dbReference type="OrthoDB" id="10268089at2759"/>
<feature type="domain" description="EF-hand" evidence="3">
    <location>
        <begin position="142"/>
        <end position="177"/>
    </location>
</feature>
<dbReference type="GO" id="GO:0005509">
    <property type="term" value="F:calcium ion binding"/>
    <property type="evidence" value="ECO:0007669"/>
    <property type="project" value="InterPro"/>
</dbReference>
<keyword evidence="1" id="KW-0106">Calcium</keyword>
<dbReference type="InterPro" id="IPR002048">
    <property type="entry name" value="EF_hand_dom"/>
</dbReference>
<evidence type="ECO:0000259" key="3">
    <source>
        <dbReference type="PROSITE" id="PS50222"/>
    </source>
</evidence>
<dbReference type="EMBL" id="JAGTXO010000011">
    <property type="protein sequence ID" value="KAG8465242.1"/>
    <property type="molecule type" value="Genomic_DNA"/>
</dbReference>
<evidence type="ECO:0000256" key="2">
    <source>
        <dbReference type="SAM" id="MobiDB-lite"/>
    </source>
</evidence>
<dbReference type="AlphaFoldDB" id="A0A8J5XNL1"/>
<gene>
    <name evidence="4" type="ORF">KFE25_012605</name>
</gene>
<evidence type="ECO:0000313" key="5">
    <source>
        <dbReference type="Proteomes" id="UP000751190"/>
    </source>
</evidence>
<comment type="caution">
    <text evidence="4">The sequence shown here is derived from an EMBL/GenBank/DDBJ whole genome shotgun (WGS) entry which is preliminary data.</text>
</comment>
<dbReference type="PROSITE" id="PS50222">
    <property type="entry name" value="EF_HAND_2"/>
    <property type="match status" value="2"/>
</dbReference>
<protein>
    <recommendedName>
        <fullName evidence="3">EF-hand domain-containing protein</fullName>
    </recommendedName>
</protein>
<feature type="compositionally biased region" description="Acidic residues" evidence="2">
    <location>
        <begin position="14"/>
        <end position="24"/>
    </location>
</feature>
<feature type="region of interest" description="Disordered" evidence="2">
    <location>
        <begin position="1"/>
        <end position="82"/>
    </location>
</feature>
<name>A0A8J5XNL1_DIALT</name>
<dbReference type="PROSITE" id="PS00018">
    <property type="entry name" value="EF_HAND_1"/>
    <property type="match status" value="1"/>
</dbReference>
<dbReference type="InterPro" id="IPR018247">
    <property type="entry name" value="EF_Hand_1_Ca_BS"/>
</dbReference>
<feature type="compositionally biased region" description="Basic and acidic residues" evidence="2">
    <location>
        <begin position="1057"/>
        <end position="1078"/>
    </location>
</feature>
<dbReference type="SUPFAM" id="SSF47473">
    <property type="entry name" value="EF-hand"/>
    <property type="match status" value="1"/>
</dbReference>
<sequence length="1131" mass="126412">MEPSSRRGSKSSEPDVELGAEDAEQQARLRERKAEQDVVAASEQQSAATAIQAVLRSRNARRTSNGQRAAERAERKRKEQEETAARAAVMAEAERLAERQRIAEEKYAEVDVDGDESVSKDELGRLISAVLSEQGIAVDEAVVARFVAREWESADEDSDGLVSFDEFCAYYNRLLDSLHGEQRAALVSGLVAQDEALSAQRAQEAKARQLEADVRDMGHLMRLIALLTHPSVGPVSGMQLLFERGEQGVRPDQPPSDAELRTTHGLVLELSRYHQRLVTPWGSYVVSYALTFEGYNEDSARAAAEESALGRMNTESFFFVLCRINSPLLHLKKLPERTHFALTSVGGVAVPVGAVLGELGVELPPAEADALRARYEAAVALCELPDLAFAQDAFLINTVLGRTVQINERLLGPLEARLAKSKTRPKAETLRTALALGGNDLDAAYRIRQERLKSVDKLVSARKGYSTREHCDDVLSFCHWDLDAALFVLSNEAAFEATVAQIARRRGLASGLGFPSRDELRWEVALARNDQAAAIRAVMRQWQIEVRMMREIVRYAPVDELLHAMESRDRPPRAHVEALLSAHGFDVAFVAHLLSDTAFILRQADELGHPARERVEELVVHFGFAEHKVVSYLKSAQLIYKARRQVGYPSRVEIEHYLDKFNYDQKAAVRYMRAVFRFVDPQPPRERSAVPRKIDGKLIKHIAHDVELLHKGAITPWARRAVEVALDTTKQPDGSLDEDEAIAFLLKVSRLSKEAPQLPRWELEYAVSRSYALDWDDGKVTLDETMKQWRRFDSFVASVQPLGAPDRRHVCALLEALNFEPEAVRAQLTDVHTLARLNESLDFGLSLQQLNTLYDTHARSLDKASAYITGMHHLKAAAPSFGSPPQRELEKVLATHALDHVRAQRHLASAWAIAQDREFLADAGQPNAADVQRALAVLDYQLEPTRRMLLHVAQLKIEAEKWGAPSRERVEEVLVSAQLDKAAALGVLKEEHRKAEFAVFRVELTERKEREAAEREAQRIVLTDDPQALARVQREAAEAAAADEAARAGAMASAEAVKARQAEEDEAERKRAEEERRAVRMAAIDGPKPKEVEKRRNSKQEDTRDIHEINAERLERIDVLQRSLDAKQAAS</sequence>
<accession>A0A8J5XNL1</accession>
<evidence type="ECO:0000256" key="1">
    <source>
        <dbReference type="ARBA" id="ARBA00022837"/>
    </source>
</evidence>
<feature type="domain" description="EF-hand" evidence="3">
    <location>
        <begin position="98"/>
        <end position="133"/>
    </location>
</feature>
<feature type="compositionally biased region" description="Basic and acidic residues" evidence="2">
    <location>
        <begin position="1087"/>
        <end position="1108"/>
    </location>
</feature>
<organism evidence="4 5">
    <name type="scientific">Diacronema lutheri</name>
    <name type="common">Unicellular marine alga</name>
    <name type="synonym">Monochrysis lutheri</name>
    <dbReference type="NCBI Taxonomy" id="2081491"/>
    <lineage>
        <taxon>Eukaryota</taxon>
        <taxon>Haptista</taxon>
        <taxon>Haptophyta</taxon>
        <taxon>Pavlovophyceae</taxon>
        <taxon>Pavlovales</taxon>
        <taxon>Pavlovaceae</taxon>
        <taxon>Diacronema</taxon>
    </lineage>
</organism>
<dbReference type="Proteomes" id="UP000751190">
    <property type="component" value="Unassembled WGS sequence"/>
</dbReference>
<reference evidence="4" key="1">
    <citation type="submission" date="2021-05" db="EMBL/GenBank/DDBJ databases">
        <title>The genome of the haptophyte Pavlova lutheri (Diacronema luteri, Pavlovales) - a model for lipid biosynthesis in eukaryotic algae.</title>
        <authorList>
            <person name="Hulatt C.J."/>
            <person name="Posewitz M.C."/>
        </authorList>
    </citation>
    <scope>NUCLEOTIDE SEQUENCE</scope>
    <source>
        <strain evidence="4">NIVA-4/92</strain>
    </source>
</reference>
<dbReference type="Pfam" id="PF13499">
    <property type="entry name" value="EF-hand_7"/>
    <property type="match status" value="1"/>
</dbReference>
<dbReference type="PROSITE" id="PS50096">
    <property type="entry name" value="IQ"/>
    <property type="match status" value="1"/>
</dbReference>
<dbReference type="SMART" id="SM00054">
    <property type="entry name" value="EFh"/>
    <property type="match status" value="2"/>
</dbReference>
<feature type="region of interest" description="Disordered" evidence="2">
    <location>
        <begin position="1052"/>
        <end position="1108"/>
    </location>
</feature>